<protein>
    <submittedName>
        <fullName evidence="1">Uncharacterized protein</fullName>
    </submittedName>
</protein>
<dbReference type="Proteomes" id="UP000694522">
    <property type="component" value="Unplaced"/>
</dbReference>
<name>A0A8B9FTA2_9PSIT</name>
<dbReference type="Ensembl" id="ENSACOT00000011962.1">
    <property type="protein sequence ID" value="ENSACOP00000011554.1"/>
    <property type="gene ID" value="ENSACOG00000008034.1"/>
</dbReference>
<organism evidence="1 2">
    <name type="scientific">Amazona collaria</name>
    <name type="common">yellow-billed parrot</name>
    <dbReference type="NCBI Taxonomy" id="241587"/>
    <lineage>
        <taxon>Eukaryota</taxon>
        <taxon>Metazoa</taxon>
        <taxon>Chordata</taxon>
        <taxon>Craniata</taxon>
        <taxon>Vertebrata</taxon>
        <taxon>Euteleostomi</taxon>
        <taxon>Archelosauria</taxon>
        <taxon>Archosauria</taxon>
        <taxon>Dinosauria</taxon>
        <taxon>Saurischia</taxon>
        <taxon>Theropoda</taxon>
        <taxon>Coelurosauria</taxon>
        <taxon>Aves</taxon>
        <taxon>Neognathae</taxon>
        <taxon>Neoaves</taxon>
        <taxon>Telluraves</taxon>
        <taxon>Australaves</taxon>
        <taxon>Psittaciformes</taxon>
        <taxon>Psittacidae</taxon>
        <taxon>Amazona</taxon>
    </lineage>
</organism>
<evidence type="ECO:0000313" key="1">
    <source>
        <dbReference type="Ensembl" id="ENSACOP00000011554.1"/>
    </source>
</evidence>
<evidence type="ECO:0000313" key="2">
    <source>
        <dbReference type="Proteomes" id="UP000694522"/>
    </source>
</evidence>
<sequence length="277" mass="29144">MERVEDLAVGALIRVRGVEADNRCARWGVLRHADSVGWLLEERVVVIGVNDADAELHRAKVGGVTPVQRRDHIAVVGLGLTVQALLHHQLGKAGPITPRLGLQPKEVIGGDLIALHTKAARVRVVGTLQRHPGAGAGRLRDLQLNLVGGEAGRVVVEVLDLQLDHADLHGAGHHLQRDDALGALPAQQVPVDLLLGHQQPGPGADVHQMGGRVGDHPEGCGLPGVQYKTGVPGVLGDVGDHRAGPLLLLHRVLEVDEALPAEGAGPRRNPRSGAGRP</sequence>
<keyword evidence="2" id="KW-1185">Reference proteome</keyword>
<proteinExistence type="predicted"/>
<reference evidence="1" key="1">
    <citation type="submission" date="2025-05" db="UniProtKB">
        <authorList>
            <consortium name="Ensembl"/>
        </authorList>
    </citation>
    <scope>IDENTIFICATION</scope>
</reference>
<dbReference type="Ensembl" id="ENSACOT00000005425.1">
    <property type="protein sequence ID" value="ENSACOP00000005225.1"/>
    <property type="gene ID" value="ENSACOG00000003711.1"/>
</dbReference>
<accession>A0A8B9FTA2</accession>
<dbReference type="AlphaFoldDB" id="A0A8B9FTA2"/>